<dbReference type="EMBL" id="JANDHW010000004">
    <property type="protein sequence ID" value="MCP9611629.1"/>
    <property type="molecule type" value="Genomic_DNA"/>
</dbReference>
<dbReference type="InterPro" id="IPR013096">
    <property type="entry name" value="Cupin_2"/>
</dbReference>
<evidence type="ECO:0000256" key="1">
    <source>
        <dbReference type="ARBA" id="ARBA00023125"/>
    </source>
</evidence>
<dbReference type="SUPFAM" id="SSF47413">
    <property type="entry name" value="lambda repressor-like DNA-binding domains"/>
    <property type="match status" value="1"/>
</dbReference>
<dbReference type="Gene3D" id="1.10.260.40">
    <property type="entry name" value="lambda repressor-like DNA-binding domains"/>
    <property type="match status" value="1"/>
</dbReference>
<dbReference type="Proteomes" id="UP001205603">
    <property type="component" value="Unassembled WGS sequence"/>
</dbReference>
<dbReference type="SMART" id="SM00530">
    <property type="entry name" value="HTH_XRE"/>
    <property type="match status" value="1"/>
</dbReference>
<dbReference type="InterPro" id="IPR001387">
    <property type="entry name" value="Cro/C1-type_HTH"/>
</dbReference>
<dbReference type="Pfam" id="PF12844">
    <property type="entry name" value="HTH_19"/>
    <property type="match status" value="1"/>
</dbReference>
<dbReference type="InterPro" id="IPR050807">
    <property type="entry name" value="TransReg_Diox_bact_type"/>
</dbReference>
<dbReference type="Gene3D" id="2.60.120.10">
    <property type="entry name" value="Jelly Rolls"/>
    <property type="match status" value="1"/>
</dbReference>
<evidence type="ECO:0000259" key="2">
    <source>
        <dbReference type="PROSITE" id="PS50943"/>
    </source>
</evidence>
<sequence>MNCNNFVGDKIKSLREDKKMTREELAQHAGLNDEIIEKIEDNTDLPALAILLKIARALGVRLGTFLDGQEELGPVVCRSEEQSSNLTFSTHVSGTRRHMDYYSLSGSKANRHMEPFMINIAPADPETYELSSHEGEEFIYVMSGNIEINYGNKTYRLTKGDSIYYDSIVPHHVHADNCEDAQILAVIHIPV</sequence>
<keyword evidence="1" id="KW-0238">DNA-binding</keyword>
<dbReference type="InterPro" id="IPR010982">
    <property type="entry name" value="Lambda_DNA-bd_dom_sf"/>
</dbReference>
<feature type="domain" description="HTH cro/C1-type" evidence="2">
    <location>
        <begin position="11"/>
        <end position="65"/>
    </location>
</feature>
<dbReference type="RefSeq" id="WP_255026506.1">
    <property type="nucleotide sequence ID" value="NZ_JANDHW010000004.1"/>
</dbReference>
<dbReference type="InterPro" id="IPR011051">
    <property type="entry name" value="RmlC_Cupin_sf"/>
</dbReference>
<dbReference type="Pfam" id="PF07883">
    <property type="entry name" value="Cupin_2"/>
    <property type="match status" value="1"/>
</dbReference>
<dbReference type="CDD" id="cd02209">
    <property type="entry name" value="cupin_XRE_C"/>
    <property type="match status" value="1"/>
</dbReference>
<reference evidence="3 4" key="1">
    <citation type="submission" date="2022-07" db="EMBL/GenBank/DDBJ databases">
        <title>Fecal culturing of patients with breast cancer.</title>
        <authorList>
            <person name="Teng N.M.Y."/>
            <person name="Kiu R."/>
            <person name="Evans R."/>
            <person name="Baker D.J."/>
            <person name="Zenner C."/>
            <person name="Robinson S.D."/>
            <person name="Hall L.J."/>
        </authorList>
    </citation>
    <scope>NUCLEOTIDE SEQUENCE [LARGE SCALE GENOMIC DNA]</scope>
    <source>
        <strain evidence="3 4">LH1063</strain>
    </source>
</reference>
<protein>
    <submittedName>
        <fullName evidence="3">XRE family transcriptional regulator</fullName>
    </submittedName>
</protein>
<comment type="caution">
    <text evidence="3">The sequence shown here is derived from an EMBL/GenBank/DDBJ whole genome shotgun (WGS) entry which is preliminary data.</text>
</comment>
<dbReference type="CDD" id="cd00093">
    <property type="entry name" value="HTH_XRE"/>
    <property type="match status" value="1"/>
</dbReference>
<gene>
    <name evidence="3" type="ORF">NMU02_05940</name>
</gene>
<organism evidence="3 4">
    <name type="scientific">Coprobacter tertius</name>
    <dbReference type="NCBI Taxonomy" id="2944915"/>
    <lineage>
        <taxon>Bacteria</taxon>
        <taxon>Pseudomonadati</taxon>
        <taxon>Bacteroidota</taxon>
        <taxon>Bacteroidia</taxon>
        <taxon>Bacteroidales</taxon>
        <taxon>Barnesiellaceae</taxon>
        <taxon>Coprobacter</taxon>
    </lineage>
</organism>
<name>A0ABT1MG60_9BACT</name>
<dbReference type="PANTHER" id="PTHR46797:SF19">
    <property type="entry name" value="BLL2473 PROTEIN"/>
    <property type="match status" value="1"/>
</dbReference>
<proteinExistence type="predicted"/>
<dbReference type="PANTHER" id="PTHR46797">
    <property type="entry name" value="HTH-TYPE TRANSCRIPTIONAL REGULATOR"/>
    <property type="match status" value="1"/>
</dbReference>
<accession>A0ABT1MG60</accession>
<keyword evidence="4" id="KW-1185">Reference proteome</keyword>
<evidence type="ECO:0000313" key="4">
    <source>
        <dbReference type="Proteomes" id="UP001205603"/>
    </source>
</evidence>
<dbReference type="PROSITE" id="PS50943">
    <property type="entry name" value="HTH_CROC1"/>
    <property type="match status" value="1"/>
</dbReference>
<dbReference type="SUPFAM" id="SSF51182">
    <property type="entry name" value="RmlC-like cupins"/>
    <property type="match status" value="1"/>
</dbReference>
<evidence type="ECO:0000313" key="3">
    <source>
        <dbReference type="EMBL" id="MCP9611629.1"/>
    </source>
</evidence>
<dbReference type="InterPro" id="IPR014710">
    <property type="entry name" value="RmlC-like_jellyroll"/>
</dbReference>